<evidence type="ECO:0000313" key="3">
    <source>
        <dbReference type="Proteomes" id="UP001345013"/>
    </source>
</evidence>
<accession>A0ABR0K7Q0</accession>
<dbReference type="EMBL" id="JAVRRG010000071">
    <property type="protein sequence ID" value="KAK5089770.1"/>
    <property type="molecule type" value="Genomic_DNA"/>
</dbReference>
<feature type="domain" description="DUF7918" evidence="1">
    <location>
        <begin position="8"/>
        <end position="83"/>
    </location>
</feature>
<sequence>MPESGAYEISLLVNGQPLREYDPPDDDAETDSGKVTKYIEAIEGAEFHIKIKVAPRTQFPTSFKNVNVQVVVNLSTVSQFTSSATVTAKEGGHESEKVEVS</sequence>
<reference evidence="2 3" key="1">
    <citation type="submission" date="2023-08" db="EMBL/GenBank/DDBJ databases">
        <title>Black Yeasts Isolated from many extreme environments.</title>
        <authorList>
            <person name="Coleine C."/>
            <person name="Stajich J.E."/>
            <person name="Selbmann L."/>
        </authorList>
    </citation>
    <scope>NUCLEOTIDE SEQUENCE [LARGE SCALE GENOMIC DNA]</scope>
    <source>
        <strain evidence="2 3">CCFEE 5885</strain>
    </source>
</reference>
<keyword evidence="3" id="KW-1185">Reference proteome</keyword>
<evidence type="ECO:0000313" key="2">
    <source>
        <dbReference type="EMBL" id="KAK5089770.1"/>
    </source>
</evidence>
<organism evidence="2 3">
    <name type="scientific">Lithohypha guttulata</name>
    <dbReference type="NCBI Taxonomy" id="1690604"/>
    <lineage>
        <taxon>Eukaryota</taxon>
        <taxon>Fungi</taxon>
        <taxon>Dikarya</taxon>
        <taxon>Ascomycota</taxon>
        <taxon>Pezizomycotina</taxon>
        <taxon>Eurotiomycetes</taxon>
        <taxon>Chaetothyriomycetidae</taxon>
        <taxon>Chaetothyriales</taxon>
        <taxon>Trichomeriaceae</taxon>
        <taxon>Lithohypha</taxon>
    </lineage>
</organism>
<proteinExistence type="predicted"/>
<protein>
    <recommendedName>
        <fullName evidence="1">DUF7918 domain-containing protein</fullName>
    </recommendedName>
</protein>
<comment type="caution">
    <text evidence="2">The sequence shown here is derived from an EMBL/GenBank/DDBJ whole genome shotgun (WGS) entry which is preliminary data.</text>
</comment>
<evidence type="ECO:0000259" key="1">
    <source>
        <dbReference type="Pfam" id="PF25534"/>
    </source>
</evidence>
<gene>
    <name evidence="2" type="ORF">LTR24_005931</name>
</gene>
<dbReference type="Pfam" id="PF25534">
    <property type="entry name" value="DUF7918"/>
    <property type="match status" value="1"/>
</dbReference>
<dbReference type="InterPro" id="IPR057678">
    <property type="entry name" value="DUF7918"/>
</dbReference>
<name>A0ABR0K7Q0_9EURO</name>
<dbReference type="Proteomes" id="UP001345013">
    <property type="component" value="Unassembled WGS sequence"/>
</dbReference>